<dbReference type="OrthoDB" id="5401239at2"/>
<evidence type="ECO:0000256" key="2">
    <source>
        <dbReference type="ARBA" id="ARBA00022692"/>
    </source>
</evidence>
<dbReference type="Proteomes" id="UP000324159">
    <property type="component" value="Unassembled WGS sequence"/>
</dbReference>
<keyword evidence="4 6" id="KW-1133">Transmembrane helix</keyword>
<evidence type="ECO:0000259" key="7">
    <source>
        <dbReference type="Pfam" id="PF05140"/>
    </source>
</evidence>
<feature type="transmembrane region" description="Helical" evidence="6">
    <location>
        <begin position="320"/>
        <end position="340"/>
    </location>
</feature>
<protein>
    <submittedName>
        <fullName evidence="8">Cytochrome c biogenesis protein</fullName>
    </submittedName>
</protein>
<gene>
    <name evidence="8" type="ORF">EDC39_105125</name>
</gene>
<dbReference type="GO" id="GO:0016020">
    <property type="term" value="C:membrane"/>
    <property type="evidence" value="ECO:0007669"/>
    <property type="project" value="UniProtKB-SubCell"/>
</dbReference>
<evidence type="ECO:0000313" key="9">
    <source>
        <dbReference type="Proteomes" id="UP000324159"/>
    </source>
</evidence>
<name>A0A5D3WMJ0_9BACT</name>
<comment type="subcellular location">
    <subcellularLocation>
        <location evidence="1">Membrane</location>
        <topology evidence="1">Multi-pass membrane protein</topology>
    </subcellularLocation>
</comment>
<keyword evidence="2 6" id="KW-0812">Transmembrane</keyword>
<feature type="transmembrane region" description="Helical" evidence="6">
    <location>
        <begin position="104"/>
        <end position="123"/>
    </location>
</feature>
<keyword evidence="5 6" id="KW-0472">Membrane</keyword>
<organism evidence="8 9">
    <name type="scientific">Geothermobacter ehrlichii</name>
    <dbReference type="NCBI Taxonomy" id="213224"/>
    <lineage>
        <taxon>Bacteria</taxon>
        <taxon>Pseudomonadati</taxon>
        <taxon>Thermodesulfobacteriota</taxon>
        <taxon>Desulfuromonadia</taxon>
        <taxon>Desulfuromonadales</taxon>
        <taxon>Geothermobacteraceae</taxon>
        <taxon>Geothermobacter</taxon>
    </lineage>
</organism>
<evidence type="ECO:0000256" key="4">
    <source>
        <dbReference type="ARBA" id="ARBA00022989"/>
    </source>
</evidence>
<feature type="domain" description="ResB-like" evidence="7">
    <location>
        <begin position="95"/>
        <end position="207"/>
    </location>
</feature>
<accession>A0A5D3WMJ0</accession>
<proteinExistence type="predicted"/>
<dbReference type="EMBL" id="VNIB01000005">
    <property type="protein sequence ID" value="TYO98756.1"/>
    <property type="molecule type" value="Genomic_DNA"/>
</dbReference>
<reference evidence="8 9" key="1">
    <citation type="submission" date="2019-07" db="EMBL/GenBank/DDBJ databases">
        <title>Genomic Encyclopedia of Type Strains, Phase IV (KMG-IV): sequencing the most valuable type-strain genomes for metagenomic binning, comparative biology and taxonomic classification.</title>
        <authorList>
            <person name="Goeker M."/>
        </authorList>
    </citation>
    <scope>NUCLEOTIDE SEQUENCE [LARGE SCALE GENOMIC DNA]</scope>
    <source>
        <strain evidence="8 9">SS015</strain>
    </source>
</reference>
<feature type="transmembrane region" description="Helical" evidence="6">
    <location>
        <begin position="67"/>
        <end position="92"/>
    </location>
</feature>
<keyword evidence="9" id="KW-1185">Reference proteome</keyword>
<sequence length="352" mass="40055">MQTAGQRLWNLCCSLKLAIVLASLATLLAIFGSLVIYAHPTVFGDLDQHTLATWWRQTGSRQLEQTWWMPLLGLLALLLAVNTFCCLLEWLRHLRHRWRKLGEYLIHAGFVLVSLGFLVGHLYGFRIDRAQVFEGELFPISPWPGHYLRLERFEPRFGEQGQPLDMYNDLSLLRGEERLVRQVARINHPLQYAGLVVVPLSFGRQAQGFRVFQPGKGNLLLRRGSRLETGTGAVLHVEAFLPDAVKGADGRVRQRSGRLEDPAMLLRLERPDGEIWRGWYWLRSPLPYPLVSAGIRFWPVEPIFASYSLLTINYDPGINLALTGAVLLLAGTALTLVSYYRKRRIGDHPLLD</sequence>
<keyword evidence="3" id="KW-0201">Cytochrome c-type biogenesis</keyword>
<evidence type="ECO:0000256" key="1">
    <source>
        <dbReference type="ARBA" id="ARBA00004141"/>
    </source>
</evidence>
<dbReference type="PANTHER" id="PTHR31566:SF0">
    <property type="entry name" value="CYTOCHROME C BIOGENESIS PROTEIN CCS1, CHLOROPLASTIC"/>
    <property type="match status" value="1"/>
</dbReference>
<evidence type="ECO:0000256" key="3">
    <source>
        <dbReference type="ARBA" id="ARBA00022748"/>
    </source>
</evidence>
<feature type="transmembrane region" description="Helical" evidence="6">
    <location>
        <begin position="17"/>
        <end position="38"/>
    </location>
</feature>
<dbReference type="AlphaFoldDB" id="A0A5D3WMJ0"/>
<evidence type="ECO:0000256" key="5">
    <source>
        <dbReference type="ARBA" id="ARBA00023136"/>
    </source>
</evidence>
<dbReference type="GO" id="GO:0017004">
    <property type="term" value="P:cytochrome complex assembly"/>
    <property type="evidence" value="ECO:0007669"/>
    <property type="project" value="UniProtKB-KW"/>
</dbReference>
<dbReference type="RefSeq" id="WP_148895693.1">
    <property type="nucleotide sequence ID" value="NZ_VNIB01000005.1"/>
</dbReference>
<comment type="caution">
    <text evidence="8">The sequence shown here is derived from an EMBL/GenBank/DDBJ whole genome shotgun (WGS) entry which is preliminary data.</text>
</comment>
<dbReference type="Pfam" id="PF05140">
    <property type="entry name" value="ResB"/>
    <property type="match status" value="1"/>
</dbReference>
<evidence type="ECO:0000313" key="8">
    <source>
        <dbReference type="EMBL" id="TYO98756.1"/>
    </source>
</evidence>
<dbReference type="InterPro" id="IPR007816">
    <property type="entry name" value="ResB-like_domain"/>
</dbReference>
<dbReference type="InterPro" id="IPR023494">
    <property type="entry name" value="Cyt_c_bgen_Ccs1/CcsB/ResB"/>
</dbReference>
<evidence type="ECO:0000256" key="6">
    <source>
        <dbReference type="SAM" id="Phobius"/>
    </source>
</evidence>
<dbReference type="PANTHER" id="PTHR31566">
    <property type="entry name" value="CYTOCHROME C BIOGENESIS PROTEIN CCS1, CHLOROPLASTIC"/>
    <property type="match status" value="1"/>
</dbReference>